<keyword evidence="3" id="KW-1185">Reference proteome</keyword>
<reference evidence="2" key="1">
    <citation type="submission" date="2023-03" db="EMBL/GenBank/DDBJ databases">
        <title>Massive genome expansion in bonnet fungi (Mycena s.s.) driven by repeated elements and novel gene families across ecological guilds.</title>
        <authorList>
            <consortium name="Lawrence Berkeley National Laboratory"/>
            <person name="Harder C.B."/>
            <person name="Miyauchi S."/>
            <person name="Viragh M."/>
            <person name="Kuo A."/>
            <person name="Thoen E."/>
            <person name="Andreopoulos B."/>
            <person name="Lu D."/>
            <person name="Skrede I."/>
            <person name="Drula E."/>
            <person name="Henrissat B."/>
            <person name="Morin E."/>
            <person name="Kohler A."/>
            <person name="Barry K."/>
            <person name="LaButti K."/>
            <person name="Morin E."/>
            <person name="Salamov A."/>
            <person name="Lipzen A."/>
            <person name="Mereny Z."/>
            <person name="Hegedus B."/>
            <person name="Baldrian P."/>
            <person name="Stursova M."/>
            <person name="Weitz H."/>
            <person name="Taylor A."/>
            <person name="Grigoriev I.V."/>
            <person name="Nagy L.G."/>
            <person name="Martin F."/>
            <person name="Kauserud H."/>
        </authorList>
    </citation>
    <scope>NUCLEOTIDE SEQUENCE</scope>
    <source>
        <strain evidence="2">CBHHK067</strain>
    </source>
</reference>
<evidence type="ECO:0008006" key="4">
    <source>
        <dbReference type="Google" id="ProtNLM"/>
    </source>
</evidence>
<name>A0AAD7G2W6_MYCRO</name>
<dbReference type="EMBL" id="JARKIE010000258">
    <property type="protein sequence ID" value="KAJ7660571.1"/>
    <property type="molecule type" value="Genomic_DNA"/>
</dbReference>
<sequence length="329" mass="35280">MKINIPVAGNFPFLTSPIANHGPNAAKALQSVSLAGQNKTAVIVGGTSGIGAAVARSLAKLGCSKIIISGRNEARGTAVLEVLRGLAPKGTKIDAQYVKVDVSDTQGMRAAAEALQKAAGDAGMDYLVMSQNGVPTGTMNKNADGYESGFALQAISRFALMYLLTTRGALAPNAAVMSVCNQGQSLDDLSVDDLSLEGQFTAGLSKTTFFMNQSKRDSSVIDAFYEEFNIRYPQYRYFHLYPGLVNTEDFDYNLFPGFLKYGAWLGMKLIGTTPDQYANLPVYVLTAPPESTKDRYFTSTLAPGTLGKWAADKGNREALWPKLLDIIGE</sequence>
<comment type="caution">
    <text evidence="2">The sequence shown here is derived from an EMBL/GenBank/DDBJ whole genome shotgun (WGS) entry which is preliminary data.</text>
</comment>
<dbReference type="PANTHER" id="PTHR47534:SF3">
    <property type="entry name" value="ALCOHOL DEHYDROGENASE-LIKE C-TERMINAL DOMAIN-CONTAINING PROTEIN"/>
    <property type="match status" value="1"/>
</dbReference>
<dbReference type="PANTHER" id="PTHR47534">
    <property type="entry name" value="YALI0E05731P"/>
    <property type="match status" value="1"/>
</dbReference>
<dbReference type="AlphaFoldDB" id="A0AAD7G2W6"/>
<evidence type="ECO:0000313" key="3">
    <source>
        <dbReference type="Proteomes" id="UP001221757"/>
    </source>
</evidence>
<gene>
    <name evidence="2" type="ORF">B0H17DRAFT_1095066</name>
</gene>
<dbReference type="Pfam" id="PF00106">
    <property type="entry name" value="adh_short"/>
    <property type="match status" value="1"/>
</dbReference>
<organism evidence="2 3">
    <name type="scientific">Mycena rosella</name>
    <name type="common">Pink bonnet</name>
    <name type="synonym">Agaricus rosellus</name>
    <dbReference type="NCBI Taxonomy" id="1033263"/>
    <lineage>
        <taxon>Eukaryota</taxon>
        <taxon>Fungi</taxon>
        <taxon>Dikarya</taxon>
        <taxon>Basidiomycota</taxon>
        <taxon>Agaricomycotina</taxon>
        <taxon>Agaricomycetes</taxon>
        <taxon>Agaricomycetidae</taxon>
        <taxon>Agaricales</taxon>
        <taxon>Marasmiineae</taxon>
        <taxon>Mycenaceae</taxon>
        <taxon>Mycena</taxon>
    </lineage>
</organism>
<dbReference type="InterPro" id="IPR052228">
    <property type="entry name" value="Sec_Metab_Biosynth_Oxidored"/>
</dbReference>
<dbReference type="GO" id="GO:0016491">
    <property type="term" value="F:oxidoreductase activity"/>
    <property type="evidence" value="ECO:0007669"/>
    <property type="project" value="UniProtKB-KW"/>
</dbReference>
<evidence type="ECO:0000313" key="2">
    <source>
        <dbReference type="EMBL" id="KAJ7660571.1"/>
    </source>
</evidence>
<accession>A0AAD7G2W6</accession>
<dbReference type="InterPro" id="IPR036291">
    <property type="entry name" value="NAD(P)-bd_dom_sf"/>
</dbReference>
<dbReference type="Gene3D" id="3.40.50.720">
    <property type="entry name" value="NAD(P)-binding Rossmann-like Domain"/>
    <property type="match status" value="1"/>
</dbReference>
<dbReference type="InterPro" id="IPR002347">
    <property type="entry name" value="SDR_fam"/>
</dbReference>
<proteinExistence type="predicted"/>
<keyword evidence="1" id="KW-0560">Oxidoreductase</keyword>
<dbReference type="Proteomes" id="UP001221757">
    <property type="component" value="Unassembled WGS sequence"/>
</dbReference>
<evidence type="ECO:0000256" key="1">
    <source>
        <dbReference type="ARBA" id="ARBA00023002"/>
    </source>
</evidence>
<protein>
    <recommendedName>
        <fullName evidence="4">NAD(P)-binding protein</fullName>
    </recommendedName>
</protein>
<dbReference type="SUPFAM" id="SSF51735">
    <property type="entry name" value="NAD(P)-binding Rossmann-fold domains"/>
    <property type="match status" value="1"/>
</dbReference>